<keyword evidence="11" id="KW-0812">Transmembrane</keyword>
<dbReference type="InterPro" id="IPR036396">
    <property type="entry name" value="Cyt_P450_sf"/>
</dbReference>
<keyword evidence="13" id="KW-1185">Reference proteome</keyword>
<sequence length="517" mass="58721">MSAPAFLSAYLVLPVLLLVACYFYRNSRPQRHHLPPGPKSLPFIGNVLQMPTSDQPNAFRSWANEYGDLVYVQNFGQPLVILGSLQVARDLLDKRSSIYSDRPRFVLFSELMGWHSASTHVRYGPRFRKHRRFMNQMFNSRAISAFRPLQHKETLIFLESLLTSPDSFVKHFRRYAAATILKITYGHQVNSYDDPFVHLAERAATMTVQSGSPAATLVDFFPAMRHIPTWAPFSTFKRKALETRKAVEDMMDIPFELVKEDMKTGVAIPSYTSTLLESRRNPEDGTVNSEDEEDIKGSAGTLYAGKRHSTSGSALLHTFILAMVLHPHVLKKVQAELDQVVGNHRLPTPEDRPSLPYFECVLKEVLRWNPLVPLGMPHRLMDDDYYRDFLIPKGSMILVNIYAILQDCSKSEVFYPERYLEDPSLPDPKSIIFGFGRRVCPGRFLADASVWIILTALCSLFDISRSHDAEGREVIPSVEYTEGFVRHPKPFPCSIKPRSSSVISLINQAQVDLHAFS</sequence>
<proteinExistence type="inferred from homology"/>
<comment type="similarity">
    <text evidence="3 10">Belongs to the cytochrome P450 family.</text>
</comment>
<evidence type="ECO:0000313" key="13">
    <source>
        <dbReference type="Proteomes" id="UP000307440"/>
    </source>
</evidence>
<dbReference type="CDD" id="cd11065">
    <property type="entry name" value="CYP64-like"/>
    <property type="match status" value="1"/>
</dbReference>
<evidence type="ECO:0000313" key="12">
    <source>
        <dbReference type="EMBL" id="TFK29092.1"/>
    </source>
</evidence>
<keyword evidence="4 9" id="KW-0349">Heme</keyword>
<dbReference type="EMBL" id="ML210151">
    <property type="protein sequence ID" value="TFK29092.1"/>
    <property type="molecule type" value="Genomic_DNA"/>
</dbReference>
<organism evidence="12 13">
    <name type="scientific">Coprinopsis marcescibilis</name>
    <name type="common">Agaric fungus</name>
    <name type="synonym">Psathyrella marcescibilis</name>
    <dbReference type="NCBI Taxonomy" id="230819"/>
    <lineage>
        <taxon>Eukaryota</taxon>
        <taxon>Fungi</taxon>
        <taxon>Dikarya</taxon>
        <taxon>Basidiomycota</taxon>
        <taxon>Agaricomycotina</taxon>
        <taxon>Agaricomycetes</taxon>
        <taxon>Agaricomycetidae</taxon>
        <taxon>Agaricales</taxon>
        <taxon>Agaricineae</taxon>
        <taxon>Psathyrellaceae</taxon>
        <taxon>Coprinopsis</taxon>
    </lineage>
</organism>
<evidence type="ECO:0000256" key="9">
    <source>
        <dbReference type="PIRSR" id="PIRSR602401-1"/>
    </source>
</evidence>
<dbReference type="PRINTS" id="PR00385">
    <property type="entry name" value="P450"/>
</dbReference>
<comment type="cofactor">
    <cofactor evidence="1 9">
        <name>heme</name>
        <dbReference type="ChEBI" id="CHEBI:30413"/>
    </cofactor>
</comment>
<keyword evidence="6 10" id="KW-0560">Oxidoreductase</keyword>
<evidence type="ECO:0000256" key="2">
    <source>
        <dbReference type="ARBA" id="ARBA00005179"/>
    </source>
</evidence>
<keyword evidence="11" id="KW-0472">Membrane</keyword>
<keyword evidence="7 9" id="KW-0408">Iron</keyword>
<evidence type="ECO:0000256" key="8">
    <source>
        <dbReference type="ARBA" id="ARBA00023033"/>
    </source>
</evidence>
<dbReference type="InterPro" id="IPR050364">
    <property type="entry name" value="Cytochrome_P450_fung"/>
</dbReference>
<dbReference type="STRING" id="230819.A0A5C3L8W4"/>
<protein>
    <submittedName>
        <fullName evidence="12">Cytochrome P450</fullName>
    </submittedName>
</protein>
<evidence type="ECO:0000256" key="3">
    <source>
        <dbReference type="ARBA" id="ARBA00010617"/>
    </source>
</evidence>
<dbReference type="InterPro" id="IPR017972">
    <property type="entry name" value="Cyt_P450_CS"/>
</dbReference>
<dbReference type="PROSITE" id="PS00086">
    <property type="entry name" value="CYTOCHROME_P450"/>
    <property type="match status" value="1"/>
</dbReference>
<dbReference type="GO" id="GO:0016705">
    <property type="term" value="F:oxidoreductase activity, acting on paired donors, with incorporation or reduction of molecular oxygen"/>
    <property type="evidence" value="ECO:0007669"/>
    <property type="project" value="InterPro"/>
</dbReference>
<name>A0A5C3L8W4_COPMA</name>
<evidence type="ECO:0000256" key="5">
    <source>
        <dbReference type="ARBA" id="ARBA00022723"/>
    </source>
</evidence>
<dbReference type="AlphaFoldDB" id="A0A5C3L8W4"/>
<dbReference type="Proteomes" id="UP000307440">
    <property type="component" value="Unassembled WGS sequence"/>
</dbReference>
<dbReference type="GO" id="GO:0020037">
    <property type="term" value="F:heme binding"/>
    <property type="evidence" value="ECO:0007669"/>
    <property type="project" value="InterPro"/>
</dbReference>
<evidence type="ECO:0000256" key="7">
    <source>
        <dbReference type="ARBA" id="ARBA00023004"/>
    </source>
</evidence>
<comment type="pathway">
    <text evidence="2">Secondary metabolite biosynthesis.</text>
</comment>
<dbReference type="PANTHER" id="PTHR46300">
    <property type="entry name" value="P450, PUTATIVE (EUROFUNG)-RELATED-RELATED"/>
    <property type="match status" value="1"/>
</dbReference>
<dbReference type="InterPro" id="IPR001128">
    <property type="entry name" value="Cyt_P450"/>
</dbReference>
<evidence type="ECO:0000256" key="6">
    <source>
        <dbReference type="ARBA" id="ARBA00023002"/>
    </source>
</evidence>
<dbReference type="PANTHER" id="PTHR46300:SF7">
    <property type="entry name" value="P450, PUTATIVE (EUROFUNG)-RELATED"/>
    <property type="match status" value="1"/>
</dbReference>
<dbReference type="Pfam" id="PF00067">
    <property type="entry name" value="p450"/>
    <property type="match status" value="1"/>
</dbReference>
<dbReference type="OrthoDB" id="2789670at2759"/>
<dbReference type="Gene3D" id="1.10.630.10">
    <property type="entry name" value="Cytochrome P450"/>
    <property type="match status" value="1"/>
</dbReference>
<evidence type="ECO:0000256" key="4">
    <source>
        <dbReference type="ARBA" id="ARBA00022617"/>
    </source>
</evidence>
<evidence type="ECO:0000256" key="11">
    <source>
        <dbReference type="SAM" id="Phobius"/>
    </source>
</evidence>
<dbReference type="GO" id="GO:0005506">
    <property type="term" value="F:iron ion binding"/>
    <property type="evidence" value="ECO:0007669"/>
    <property type="project" value="InterPro"/>
</dbReference>
<keyword evidence="8 10" id="KW-0503">Monooxygenase</keyword>
<evidence type="ECO:0000256" key="10">
    <source>
        <dbReference type="RuleBase" id="RU000461"/>
    </source>
</evidence>
<dbReference type="PRINTS" id="PR00463">
    <property type="entry name" value="EP450I"/>
</dbReference>
<evidence type="ECO:0000256" key="1">
    <source>
        <dbReference type="ARBA" id="ARBA00001971"/>
    </source>
</evidence>
<gene>
    <name evidence="12" type="ORF">FA15DRAFT_582886</name>
</gene>
<keyword evidence="5 9" id="KW-0479">Metal-binding</keyword>
<dbReference type="InterPro" id="IPR002401">
    <property type="entry name" value="Cyt_P450_E_grp-I"/>
</dbReference>
<feature type="binding site" description="axial binding residue" evidence="9">
    <location>
        <position position="440"/>
    </location>
    <ligand>
        <name>heme</name>
        <dbReference type="ChEBI" id="CHEBI:30413"/>
    </ligand>
    <ligandPart>
        <name>Fe</name>
        <dbReference type="ChEBI" id="CHEBI:18248"/>
    </ligandPart>
</feature>
<dbReference type="SUPFAM" id="SSF48264">
    <property type="entry name" value="Cytochrome P450"/>
    <property type="match status" value="1"/>
</dbReference>
<reference evidence="12 13" key="1">
    <citation type="journal article" date="2019" name="Nat. Ecol. Evol.">
        <title>Megaphylogeny resolves global patterns of mushroom evolution.</title>
        <authorList>
            <person name="Varga T."/>
            <person name="Krizsan K."/>
            <person name="Foldi C."/>
            <person name="Dima B."/>
            <person name="Sanchez-Garcia M."/>
            <person name="Sanchez-Ramirez S."/>
            <person name="Szollosi G.J."/>
            <person name="Szarkandi J.G."/>
            <person name="Papp V."/>
            <person name="Albert L."/>
            <person name="Andreopoulos W."/>
            <person name="Angelini C."/>
            <person name="Antonin V."/>
            <person name="Barry K.W."/>
            <person name="Bougher N.L."/>
            <person name="Buchanan P."/>
            <person name="Buyck B."/>
            <person name="Bense V."/>
            <person name="Catcheside P."/>
            <person name="Chovatia M."/>
            <person name="Cooper J."/>
            <person name="Damon W."/>
            <person name="Desjardin D."/>
            <person name="Finy P."/>
            <person name="Geml J."/>
            <person name="Haridas S."/>
            <person name="Hughes K."/>
            <person name="Justo A."/>
            <person name="Karasinski D."/>
            <person name="Kautmanova I."/>
            <person name="Kiss B."/>
            <person name="Kocsube S."/>
            <person name="Kotiranta H."/>
            <person name="LaButti K.M."/>
            <person name="Lechner B.E."/>
            <person name="Liimatainen K."/>
            <person name="Lipzen A."/>
            <person name="Lukacs Z."/>
            <person name="Mihaltcheva S."/>
            <person name="Morgado L.N."/>
            <person name="Niskanen T."/>
            <person name="Noordeloos M.E."/>
            <person name="Ohm R.A."/>
            <person name="Ortiz-Santana B."/>
            <person name="Ovrebo C."/>
            <person name="Racz N."/>
            <person name="Riley R."/>
            <person name="Savchenko A."/>
            <person name="Shiryaev A."/>
            <person name="Soop K."/>
            <person name="Spirin V."/>
            <person name="Szebenyi C."/>
            <person name="Tomsovsky M."/>
            <person name="Tulloss R.E."/>
            <person name="Uehling J."/>
            <person name="Grigoriev I.V."/>
            <person name="Vagvolgyi C."/>
            <person name="Papp T."/>
            <person name="Martin F.M."/>
            <person name="Miettinen O."/>
            <person name="Hibbett D.S."/>
            <person name="Nagy L.G."/>
        </authorList>
    </citation>
    <scope>NUCLEOTIDE SEQUENCE [LARGE SCALE GENOMIC DNA]</scope>
    <source>
        <strain evidence="12 13">CBS 121175</strain>
    </source>
</reference>
<feature type="transmembrane region" description="Helical" evidence="11">
    <location>
        <begin position="6"/>
        <end position="24"/>
    </location>
</feature>
<dbReference type="GO" id="GO:0004497">
    <property type="term" value="F:monooxygenase activity"/>
    <property type="evidence" value="ECO:0007669"/>
    <property type="project" value="UniProtKB-KW"/>
</dbReference>
<keyword evidence="11" id="KW-1133">Transmembrane helix</keyword>
<accession>A0A5C3L8W4</accession>